<dbReference type="InterPro" id="IPR000048">
    <property type="entry name" value="IQ_motif_EF-hand-BS"/>
</dbReference>
<keyword evidence="4" id="KW-0112">Calmodulin-binding</keyword>
<accession>A0A5N6P108</accession>
<keyword evidence="5" id="KW-0175">Coiled coil</keyword>
<dbReference type="EMBL" id="SZYD01000007">
    <property type="protein sequence ID" value="KAD5802802.1"/>
    <property type="molecule type" value="Genomic_DNA"/>
</dbReference>
<dbReference type="InterPro" id="IPR051185">
    <property type="entry name" value="ASPM"/>
</dbReference>
<dbReference type="Proteomes" id="UP000326396">
    <property type="component" value="Linkage Group LG15"/>
</dbReference>
<reference evidence="6 7" key="1">
    <citation type="submission" date="2019-05" db="EMBL/GenBank/DDBJ databases">
        <title>Mikania micrantha, genome provides insights into the molecular mechanism of rapid growth.</title>
        <authorList>
            <person name="Liu B."/>
        </authorList>
    </citation>
    <scope>NUCLEOTIDE SEQUENCE [LARGE SCALE GENOMIC DNA]</scope>
    <source>
        <strain evidence="6">NLD-2019</strain>
        <tissue evidence="6">Leaf</tissue>
    </source>
</reference>
<dbReference type="OrthoDB" id="683848at2759"/>
<comment type="subcellular location">
    <subcellularLocation>
        <location evidence="1">Cytoplasm</location>
    </subcellularLocation>
</comment>
<feature type="coiled-coil region" evidence="5">
    <location>
        <begin position="221"/>
        <end position="255"/>
    </location>
</feature>
<dbReference type="AlphaFoldDB" id="A0A5N6P108"/>
<evidence type="ECO:0000313" key="6">
    <source>
        <dbReference type="EMBL" id="KAD5802802.1"/>
    </source>
</evidence>
<dbReference type="GO" id="GO:0005516">
    <property type="term" value="F:calmodulin binding"/>
    <property type="evidence" value="ECO:0007669"/>
    <property type="project" value="UniProtKB-KW"/>
</dbReference>
<dbReference type="GO" id="GO:0051295">
    <property type="term" value="P:establishment of meiotic spindle localization"/>
    <property type="evidence" value="ECO:0007669"/>
    <property type="project" value="TreeGrafter"/>
</dbReference>
<keyword evidence="3" id="KW-0677">Repeat</keyword>
<proteinExistence type="predicted"/>
<dbReference type="Gene3D" id="1.20.5.190">
    <property type="match status" value="1"/>
</dbReference>
<dbReference type="InterPro" id="IPR027417">
    <property type="entry name" value="P-loop_NTPase"/>
</dbReference>
<dbReference type="Pfam" id="PF00612">
    <property type="entry name" value="IQ"/>
    <property type="match status" value="3"/>
</dbReference>
<keyword evidence="2" id="KW-0963">Cytoplasm</keyword>
<dbReference type="SMART" id="SM00015">
    <property type="entry name" value="IQ"/>
    <property type="match status" value="3"/>
</dbReference>
<protein>
    <recommendedName>
        <fullName evidence="8">Reverse transcriptase domain-containing protein</fullName>
    </recommendedName>
</protein>
<evidence type="ECO:0000313" key="7">
    <source>
        <dbReference type="Proteomes" id="UP000326396"/>
    </source>
</evidence>
<comment type="caution">
    <text evidence="6">The sequence shown here is derived from an EMBL/GenBank/DDBJ whole genome shotgun (WGS) entry which is preliminary data.</text>
</comment>
<evidence type="ECO:0000256" key="1">
    <source>
        <dbReference type="ARBA" id="ARBA00004496"/>
    </source>
</evidence>
<dbReference type="GO" id="GO:0000922">
    <property type="term" value="C:spindle pole"/>
    <property type="evidence" value="ECO:0007669"/>
    <property type="project" value="TreeGrafter"/>
</dbReference>
<gene>
    <name evidence="6" type="ORF">E3N88_14162</name>
</gene>
<dbReference type="PROSITE" id="PS50096">
    <property type="entry name" value="IQ"/>
    <property type="match status" value="2"/>
</dbReference>
<sequence>MASLSTLELMLHELQSQESFDRHADHGKMPTLPQRPVSKARIPTNRARRAILSYHLQEFSRKTKDEFVNDRVMRNGIEFVDGDIALSKNVKNNGGEAQEEKGIIGIQKCYRGYQARSHYNKLKEAIITLQSFIRGEKARKGFKLSTEMLIQTHTNHEFVGKPLKNRETTIIYLQSVVRAWLTRRHLGYTRNSSIKNTKEVEELHEENIEKLDHVTVTRYYVRNLERQVLRTEAALRHTKRENGNLELQIQQINRKWELHNAKMNSKEKIWQDEFASIQMNLELARETTLNEITHSPHNPTRRQGGYEQTNLTIRKILELQENDPDFHTDSLFNSRQRQKQELRKLKGRFKAWMKEFKARLHDVKKTLERFEDDESLIVPLEEIHIDDKIQFTEEPMEVMDREVKVLKRSRIPIVKVRLNSQRGPEYTWKREDGGDCDNYATSGWYSQKAS</sequence>
<dbReference type="PANTHER" id="PTHR22706">
    <property type="entry name" value="ASSEMBLY FACTOR FOR SPINDLE MICROTUBULES"/>
    <property type="match status" value="1"/>
</dbReference>
<evidence type="ECO:0000256" key="2">
    <source>
        <dbReference type="ARBA" id="ARBA00022490"/>
    </source>
</evidence>
<evidence type="ECO:0000256" key="3">
    <source>
        <dbReference type="ARBA" id="ARBA00022737"/>
    </source>
</evidence>
<evidence type="ECO:0000256" key="5">
    <source>
        <dbReference type="SAM" id="Coils"/>
    </source>
</evidence>
<feature type="coiled-coil region" evidence="5">
    <location>
        <begin position="335"/>
        <end position="373"/>
    </location>
</feature>
<dbReference type="GO" id="GO:0007051">
    <property type="term" value="P:spindle organization"/>
    <property type="evidence" value="ECO:0007669"/>
    <property type="project" value="TreeGrafter"/>
</dbReference>
<dbReference type="GO" id="GO:0005737">
    <property type="term" value="C:cytoplasm"/>
    <property type="evidence" value="ECO:0007669"/>
    <property type="project" value="UniProtKB-SubCell"/>
</dbReference>
<organism evidence="6 7">
    <name type="scientific">Mikania micrantha</name>
    <name type="common">bitter vine</name>
    <dbReference type="NCBI Taxonomy" id="192012"/>
    <lineage>
        <taxon>Eukaryota</taxon>
        <taxon>Viridiplantae</taxon>
        <taxon>Streptophyta</taxon>
        <taxon>Embryophyta</taxon>
        <taxon>Tracheophyta</taxon>
        <taxon>Spermatophyta</taxon>
        <taxon>Magnoliopsida</taxon>
        <taxon>eudicotyledons</taxon>
        <taxon>Gunneridae</taxon>
        <taxon>Pentapetalae</taxon>
        <taxon>asterids</taxon>
        <taxon>campanulids</taxon>
        <taxon>Asterales</taxon>
        <taxon>Asteraceae</taxon>
        <taxon>Asteroideae</taxon>
        <taxon>Heliantheae alliance</taxon>
        <taxon>Eupatorieae</taxon>
        <taxon>Mikania</taxon>
    </lineage>
</organism>
<name>A0A5N6P108_9ASTR</name>
<dbReference type="PANTHER" id="PTHR22706:SF1">
    <property type="entry name" value="ASSEMBLY FACTOR FOR SPINDLE MICROTUBULES"/>
    <property type="match status" value="1"/>
</dbReference>
<evidence type="ECO:0000256" key="4">
    <source>
        <dbReference type="ARBA" id="ARBA00022860"/>
    </source>
</evidence>
<evidence type="ECO:0008006" key="8">
    <source>
        <dbReference type="Google" id="ProtNLM"/>
    </source>
</evidence>
<dbReference type="GO" id="GO:0000278">
    <property type="term" value="P:mitotic cell cycle"/>
    <property type="evidence" value="ECO:0007669"/>
    <property type="project" value="TreeGrafter"/>
</dbReference>
<keyword evidence="7" id="KW-1185">Reference proteome</keyword>
<dbReference type="SUPFAM" id="SSF52540">
    <property type="entry name" value="P-loop containing nucleoside triphosphate hydrolases"/>
    <property type="match status" value="1"/>
</dbReference>